<protein>
    <recommendedName>
        <fullName evidence="2">DNA polymerase IV</fullName>
        <shortName evidence="2">Pol IV</shortName>
        <ecNumber evidence="2">2.7.7.7</ecNumber>
    </recommendedName>
</protein>
<comment type="cofactor">
    <cofactor evidence="2">
        <name>Mg(2+)</name>
        <dbReference type="ChEBI" id="CHEBI:18420"/>
    </cofactor>
    <text evidence="2">Binds 2 magnesium ions per subunit.</text>
</comment>
<sequence length="410" mass="45934">MLKEKVIFLTDMQSFYASVEKARDSSLQNKPVIVAGDPERRSGIVLAACPLAKKFGITTAETLGSALIKCPHVKVVRPHMQLYIDISIQISKIMEQYTDLVEPFSIDEQFMDVTGSQKLFGDQFEMAKKLQSTILNNTGVYARVGIGPNKILAKMACDNFAKKNADGIFRLDQSNIEKLWQLPVGKMFGVGSRMKRHLNGMGISTIGGLAKFPLERLKKRWGINGEVLRQTANGIDYSPVTVTTYNRQKAIGHHMTLPRDYSELNEIKIVLLELCTEVARRCRKKGYMGVTVSCGVRGADFDFPTGFHRQVTLPVPTNYDLDIFNAAFQLLLEFWDRQPIRSLGVSISNLQPANNYQIDLFDRYALKESLNTAFDTIWDKYGRTALYRASSLTGAGQAAERAVKIGGHYK</sequence>
<feature type="active site" evidence="2">
    <location>
        <position position="108"/>
    </location>
</feature>
<name>A0ABQ4K6N3_9BACI</name>
<evidence type="ECO:0000256" key="1">
    <source>
        <dbReference type="ARBA" id="ARBA00010945"/>
    </source>
</evidence>
<dbReference type="Pfam" id="PF11799">
    <property type="entry name" value="IMS_C"/>
    <property type="match status" value="1"/>
</dbReference>
<comment type="caution">
    <text evidence="4">The sequence shown here is derived from an EMBL/GenBank/DDBJ whole genome shotgun (WGS) entry which is preliminary data.</text>
</comment>
<evidence type="ECO:0000256" key="2">
    <source>
        <dbReference type="HAMAP-Rule" id="MF_01113"/>
    </source>
</evidence>
<keyword evidence="2" id="KW-0479">Metal-binding</keyword>
<keyword evidence="2" id="KW-0548">Nucleotidyltransferase</keyword>
<dbReference type="Proteomes" id="UP000680279">
    <property type="component" value="Unassembled WGS sequence"/>
</dbReference>
<reference evidence="4 5" key="1">
    <citation type="submission" date="2021-03" db="EMBL/GenBank/DDBJ databases">
        <title>Antimicrobial resistance genes in bacteria isolated from Japanese honey, and their potential for conferring macrolide and lincosamide resistance in the American foulbrood pathogen Paenibacillus larvae.</title>
        <authorList>
            <person name="Okamoto M."/>
            <person name="Kumagai M."/>
            <person name="Kanamori H."/>
            <person name="Takamatsu D."/>
        </authorList>
    </citation>
    <scope>NUCLEOTIDE SEQUENCE [LARGE SCALE GENOMIC DNA]</scope>
    <source>
        <strain evidence="4 5">J1TS3</strain>
    </source>
</reference>
<keyword evidence="2" id="KW-0238">DNA-binding</keyword>
<feature type="binding site" evidence="2">
    <location>
        <position position="11"/>
    </location>
    <ligand>
        <name>Mg(2+)</name>
        <dbReference type="ChEBI" id="CHEBI:18420"/>
    </ligand>
</feature>
<dbReference type="InterPro" id="IPR043502">
    <property type="entry name" value="DNA/RNA_pol_sf"/>
</dbReference>
<evidence type="ECO:0000259" key="3">
    <source>
        <dbReference type="PROSITE" id="PS50173"/>
    </source>
</evidence>
<dbReference type="InterPro" id="IPR001126">
    <property type="entry name" value="UmuC"/>
</dbReference>
<comment type="catalytic activity">
    <reaction evidence="2">
        <text>DNA(n) + a 2'-deoxyribonucleoside 5'-triphosphate = DNA(n+1) + diphosphate</text>
        <dbReference type="Rhea" id="RHEA:22508"/>
        <dbReference type="Rhea" id="RHEA-COMP:17339"/>
        <dbReference type="Rhea" id="RHEA-COMP:17340"/>
        <dbReference type="ChEBI" id="CHEBI:33019"/>
        <dbReference type="ChEBI" id="CHEBI:61560"/>
        <dbReference type="ChEBI" id="CHEBI:173112"/>
        <dbReference type="EC" id="2.7.7.7"/>
    </reaction>
</comment>
<gene>
    <name evidence="4" type="primary">dinB2</name>
    <name evidence="2" type="synonym">dinB</name>
    <name evidence="4" type="ORF">J1TS3_25330</name>
</gene>
<dbReference type="CDD" id="cd01700">
    <property type="entry name" value="PolY_Pol_V_umuC"/>
    <property type="match status" value="1"/>
</dbReference>
<comment type="similarity">
    <text evidence="1 2">Belongs to the DNA polymerase type-Y family.</text>
</comment>
<dbReference type="PROSITE" id="PS50173">
    <property type="entry name" value="UMUC"/>
    <property type="match status" value="1"/>
</dbReference>
<dbReference type="Gene3D" id="3.40.1170.60">
    <property type="match status" value="1"/>
</dbReference>
<dbReference type="Gene3D" id="3.30.70.270">
    <property type="match status" value="1"/>
</dbReference>
<dbReference type="SUPFAM" id="SSF56672">
    <property type="entry name" value="DNA/RNA polymerases"/>
    <property type="match status" value="1"/>
</dbReference>
<proteinExistence type="inferred from homology"/>
<dbReference type="InterPro" id="IPR017961">
    <property type="entry name" value="DNA_pol_Y-fam_little_finger"/>
</dbReference>
<dbReference type="Pfam" id="PF00817">
    <property type="entry name" value="IMS"/>
    <property type="match status" value="1"/>
</dbReference>
<keyword evidence="2" id="KW-0460">Magnesium</keyword>
<dbReference type="InterPro" id="IPR050116">
    <property type="entry name" value="DNA_polymerase-Y"/>
</dbReference>
<comment type="subunit">
    <text evidence="2">Monomer.</text>
</comment>
<dbReference type="Gene3D" id="3.30.1490.100">
    <property type="entry name" value="DNA polymerase, Y-family, little finger domain"/>
    <property type="match status" value="1"/>
</dbReference>
<comment type="subcellular location">
    <subcellularLocation>
        <location evidence="2">Cytoplasm</location>
    </subcellularLocation>
</comment>
<comment type="function">
    <text evidence="2">Poorly processive, error-prone DNA polymerase involved in untargeted mutagenesis. Copies undamaged DNA at stalled replication forks, which arise in vivo from mismatched or misaligned primer ends. These misaligned primers can be extended by PolIV. Exhibits no 3'-5' exonuclease (proofreading) activity. May be involved in translesional synthesis, in conjunction with the beta clamp from PolIII.</text>
</comment>
<keyword evidence="2" id="KW-0227">DNA damage</keyword>
<accession>A0ABQ4K6N3</accession>
<keyword evidence="2" id="KW-0235">DNA replication</keyword>
<keyword evidence="2" id="KW-0239">DNA-directed DNA polymerase</keyword>
<dbReference type="PANTHER" id="PTHR11076">
    <property type="entry name" value="DNA REPAIR POLYMERASE UMUC / TRANSFERASE FAMILY MEMBER"/>
    <property type="match status" value="1"/>
</dbReference>
<organism evidence="4 5">
    <name type="scientific">Siminovitchia fordii</name>
    <dbReference type="NCBI Taxonomy" id="254759"/>
    <lineage>
        <taxon>Bacteria</taxon>
        <taxon>Bacillati</taxon>
        <taxon>Bacillota</taxon>
        <taxon>Bacilli</taxon>
        <taxon>Bacillales</taxon>
        <taxon>Bacillaceae</taxon>
        <taxon>Siminovitchia</taxon>
    </lineage>
</organism>
<dbReference type="InterPro" id="IPR022880">
    <property type="entry name" value="DNApol_IV"/>
</dbReference>
<dbReference type="EMBL" id="BOQT01000008">
    <property type="protein sequence ID" value="GIN21399.1"/>
    <property type="molecule type" value="Genomic_DNA"/>
</dbReference>
<dbReference type="SUPFAM" id="SSF100879">
    <property type="entry name" value="Lesion bypass DNA polymerase (Y-family), little finger domain"/>
    <property type="match status" value="1"/>
</dbReference>
<keyword evidence="2" id="KW-0808">Transferase</keyword>
<dbReference type="InterPro" id="IPR043128">
    <property type="entry name" value="Rev_trsase/Diguanyl_cyclase"/>
</dbReference>
<dbReference type="HAMAP" id="MF_01113">
    <property type="entry name" value="DNApol_IV"/>
    <property type="match status" value="1"/>
</dbReference>
<feature type="site" description="Substrate discrimination" evidence="2">
    <location>
        <position position="16"/>
    </location>
</feature>
<keyword evidence="2" id="KW-0963">Cytoplasm</keyword>
<dbReference type="PANTHER" id="PTHR11076:SF35">
    <property type="entry name" value="DNA REPAIR PROTEIN HOMOLOG YOBH"/>
    <property type="match status" value="1"/>
</dbReference>
<dbReference type="EC" id="2.7.7.7" evidence="2"/>
<evidence type="ECO:0000313" key="5">
    <source>
        <dbReference type="Proteomes" id="UP000680279"/>
    </source>
</evidence>
<feature type="domain" description="UmuC" evidence="3">
    <location>
        <begin position="7"/>
        <end position="191"/>
    </location>
</feature>
<dbReference type="NCBIfam" id="NF002848">
    <property type="entry name" value="PRK03103.1"/>
    <property type="match status" value="1"/>
</dbReference>
<feature type="binding site" evidence="2">
    <location>
        <position position="107"/>
    </location>
    <ligand>
        <name>Mg(2+)</name>
        <dbReference type="ChEBI" id="CHEBI:18420"/>
    </ligand>
</feature>
<evidence type="ECO:0000313" key="4">
    <source>
        <dbReference type="EMBL" id="GIN21399.1"/>
    </source>
</evidence>
<keyword evidence="2" id="KW-0515">Mutator protein</keyword>
<dbReference type="RefSeq" id="WP_212963241.1">
    <property type="nucleotide sequence ID" value="NZ_BOQT01000008.1"/>
</dbReference>
<keyword evidence="2" id="KW-0234">DNA repair</keyword>
<dbReference type="Gene3D" id="1.10.150.20">
    <property type="entry name" value="5' to 3' exonuclease, C-terminal subdomain"/>
    <property type="match status" value="1"/>
</dbReference>
<dbReference type="InterPro" id="IPR036775">
    <property type="entry name" value="DNA_pol_Y-fam_lit_finger_sf"/>
</dbReference>
<keyword evidence="5" id="KW-1185">Reference proteome</keyword>